<dbReference type="RefSeq" id="WP_345235471.1">
    <property type="nucleotide sequence ID" value="NZ_BAABGZ010000016.1"/>
</dbReference>
<protein>
    <submittedName>
        <fullName evidence="1">Uncharacterized protein</fullName>
    </submittedName>
</protein>
<name>A0ABP8I9U9_9BACT</name>
<evidence type="ECO:0000313" key="1">
    <source>
        <dbReference type="EMBL" id="GAA4354211.1"/>
    </source>
</evidence>
<reference evidence="2" key="1">
    <citation type="journal article" date="2019" name="Int. J. Syst. Evol. Microbiol.">
        <title>The Global Catalogue of Microorganisms (GCM) 10K type strain sequencing project: providing services to taxonomists for standard genome sequencing and annotation.</title>
        <authorList>
            <consortium name="The Broad Institute Genomics Platform"/>
            <consortium name="The Broad Institute Genome Sequencing Center for Infectious Disease"/>
            <person name="Wu L."/>
            <person name="Ma J."/>
        </authorList>
    </citation>
    <scope>NUCLEOTIDE SEQUENCE [LARGE SCALE GENOMIC DNA]</scope>
    <source>
        <strain evidence="2">JCM 17923</strain>
    </source>
</reference>
<comment type="caution">
    <text evidence="1">The sequence shown here is derived from an EMBL/GenBank/DDBJ whole genome shotgun (WGS) entry which is preliminary data.</text>
</comment>
<proteinExistence type="predicted"/>
<dbReference type="Proteomes" id="UP001501153">
    <property type="component" value="Unassembled WGS sequence"/>
</dbReference>
<keyword evidence="2" id="KW-1185">Reference proteome</keyword>
<sequence length="60" mass="6564">MVRPLDGTVLRGPATGRKSRNNLFGARLVRETGSGELLLENLAEGSFQAALYLRLPPVRQ</sequence>
<organism evidence="1 2">
    <name type="scientific">Hymenobacter saemangeumensis</name>
    <dbReference type="NCBI Taxonomy" id="1084522"/>
    <lineage>
        <taxon>Bacteria</taxon>
        <taxon>Pseudomonadati</taxon>
        <taxon>Bacteroidota</taxon>
        <taxon>Cytophagia</taxon>
        <taxon>Cytophagales</taxon>
        <taxon>Hymenobacteraceae</taxon>
        <taxon>Hymenobacter</taxon>
    </lineage>
</organism>
<gene>
    <name evidence="1" type="ORF">GCM10023185_15700</name>
</gene>
<accession>A0ABP8I9U9</accession>
<evidence type="ECO:0000313" key="2">
    <source>
        <dbReference type="Proteomes" id="UP001501153"/>
    </source>
</evidence>
<dbReference type="EMBL" id="BAABGZ010000016">
    <property type="protein sequence ID" value="GAA4354211.1"/>
    <property type="molecule type" value="Genomic_DNA"/>
</dbReference>